<sequence length="101" mass="11690">MFDFEGRLDSWWVTKSRKDLAQQGIPVAIACSHHGYSSQWSLGSILECVQMLDIMYVMSELRLCRPASEFFFAFYQFHDALTATWVYFAPVKAPLADLLTW</sequence>
<keyword evidence="2" id="KW-1185">Reference proteome</keyword>
<organism evidence="1 2">
    <name type="scientific">Ceratodon purpureus</name>
    <name type="common">Fire moss</name>
    <name type="synonym">Dicranum purpureum</name>
    <dbReference type="NCBI Taxonomy" id="3225"/>
    <lineage>
        <taxon>Eukaryota</taxon>
        <taxon>Viridiplantae</taxon>
        <taxon>Streptophyta</taxon>
        <taxon>Embryophyta</taxon>
        <taxon>Bryophyta</taxon>
        <taxon>Bryophytina</taxon>
        <taxon>Bryopsida</taxon>
        <taxon>Dicranidae</taxon>
        <taxon>Pseudoditrichales</taxon>
        <taxon>Ditrichaceae</taxon>
        <taxon>Ceratodon</taxon>
    </lineage>
</organism>
<protein>
    <submittedName>
        <fullName evidence="1">Uncharacterized protein</fullName>
    </submittedName>
</protein>
<gene>
    <name evidence="1" type="ORF">KC19_2G164000</name>
</gene>
<evidence type="ECO:0000313" key="2">
    <source>
        <dbReference type="Proteomes" id="UP000822688"/>
    </source>
</evidence>
<dbReference type="Proteomes" id="UP000822688">
    <property type="component" value="Chromosome 2"/>
</dbReference>
<evidence type="ECO:0000313" key="1">
    <source>
        <dbReference type="EMBL" id="KAG0587430.1"/>
    </source>
</evidence>
<proteinExistence type="predicted"/>
<reference evidence="1" key="1">
    <citation type="submission" date="2020-06" db="EMBL/GenBank/DDBJ databases">
        <title>WGS assembly of Ceratodon purpureus strain R40.</title>
        <authorList>
            <person name="Carey S.B."/>
            <person name="Jenkins J."/>
            <person name="Shu S."/>
            <person name="Lovell J.T."/>
            <person name="Sreedasyam A."/>
            <person name="Maumus F."/>
            <person name="Tiley G.P."/>
            <person name="Fernandez-Pozo N."/>
            <person name="Barry K."/>
            <person name="Chen C."/>
            <person name="Wang M."/>
            <person name="Lipzen A."/>
            <person name="Daum C."/>
            <person name="Saski C.A."/>
            <person name="Payton A.C."/>
            <person name="Mcbreen J.C."/>
            <person name="Conrad R.E."/>
            <person name="Kollar L.M."/>
            <person name="Olsson S."/>
            <person name="Huttunen S."/>
            <person name="Landis J.B."/>
            <person name="Wickett N.J."/>
            <person name="Johnson M.G."/>
            <person name="Rensing S.A."/>
            <person name="Grimwood J."/>
            <person name="Schmutz J."/>
            <person name="Mcdaniel S.F."/>
        </authorList>
    </citation>
    <scope>NUCLEOTIDE SEQUENCE</scope>
    <source>
        <strain evidence="1">R40</strain>
    </source>
</reference>
<dbReference type="EMBL" id="CM026422">
    <property type="protein sequence ID" value="KAG0587430.1"/>
    <property type="molecule type" value="Genomic_DNA"/>
</dbReference>
<dbReference type="PROSITE" id="PS51257">
    <property type="entry name" value="PROKAR_LIPOPROTEIN"/>
    <property type="match status" value="1"/>
</dbReference>
<accession>A0A8T0IUM0</accession>
<comment type="caution">
    <text evidence="1">The sequence shown here is derived from an EMBL/GenBank/DDBJ whole genome shotgun (WGS) entry which is preliminary data.</text>
</comment>
<name>A0A8T0IUM0_CERPU</name>
<dbReference type="AlphaFoldDB" id="A0A8T0IUM0"/>